<evidence type="ECO:0000256" key="4">
    <source>
        <dbReference type="SAM" id="MobiDB-lite"/>
    </source>
</evidence>
<dbReference type="PANTHER" id="PTHR42866">
    <property type="entry name" value="3-DEOXY-MANNO-OCTULOSONATE CYTIDYLYLTRANSFERASE"/>
    <property type="match status" value="1"/>
</dbReference>
<proteinExistence type="predicted"/>
<dbReference type="EC" id="2.7.7.38" evidence="5"/>
<accession>A0A5C6AWS9</accession>
<dbReference type="Pfam" id="PF02348">
    <property type="entry name" value="CTP_transf_3"/>
    <property type="match status" value="2"/>
</dbReference>
<gene>
    <name evidence="5" type="primary">kpsU</name>
    <name evidence="5" type="ORF">Pla52n_24330</name>
</gene>
<dbReference type="RefSeq" id="WP_146519825.1">
    <property type="nucleotide sequence ID" value="NZ_CP151726.1"/>
</dbReference>
<name>A0A5C6AWS9_9BACT</name>
<evidence type="ECO:0000256" key="1">
    <source>
        <dbReference type="ARBA" id="ARBA00022679"/>
    </source>
</evidence>
<dbReference type="InterPro" id="IPR029044">
    <property type="entry name" value="Nucleotide-diphossugar_trans"/>
</dbReference>
<dbReference type="InterPro" id="IPR003329">
    <property type="entry name" value="Cytidylyl_trans"/>
</dbReference>
<evidence type="ECO:0000256" key="2">
    <source>
        <dbReference type="ARBA" id="ARBA00022695"/>
    </source>
</evidence>
<dbReference type="AlphaFoldDB" id="A0A5C6AWS9"/>
<dbReference type="GO" id="GO:0009103">
    <property type="term" value="P:lipopolysaccharide biosynthetic process"/>
    <property type="evidence" value="ECO:0007669"/>
    <property type="project" value="UniProtKB-KW"/>
</dbReference>
<organism evidence="5 6">
    <name type="scientific">Stieleria varia</name>
    <dbReference type="NCBI Taxonomy" id="2528005"/>
    <lineage>
        <taxon>Bacteria</taxon>
        <taxon>Pseudomonadati</taxon>
        <taxon>Planctomycetota</taxon>
        <taxon>Planctomycetia</taxon>
        <taxon>Pirellulales</taxon>
        <taxon>Pirellulaceae</taxon>
        <taxon>Stieleria</taxon>
    </lineage>
</organism>
<sequence length="311" mass="33989">MKNRCQIVIPARLASTRLSEKLLQKVAGRTVLEHTFRAASAATCAEAVLIAVDDPRLAEICDSFAAPWIMTRPDCPSGTDRIAEVASQMPDVDVFVNVQGDEPEIDPRAIDAVAQTLLQHESADMSTAAAPIRSVQALQDPGIVKVVMGDPSPQQPPQSVSRKALAAGAKTPPTGETPLSAASDLPATNAGRETIESTTCQDSEKQNLEKQGRAIYFSRAPVPYDRDQNPETRLHQFPPVYWHHLGLYAYRRSFLQWFAAHPPSPLEQIERLEQLRAIQAGKTIMVAHVDSATPGIDTQADLDAFRQRLSQ</sequence>
<reference evidence="5 6" key="1">
    <citation type="submission" date="2019-02" db="EMBL/GenBank/DDBJ databases">
        <title>Deep-cultivation of Planctomycetes and their phenomic and genomic characterization uncovers novel biology.</title>
        <authorList>
            <person name="Wiegand S."/>
            <person name="Jogler M."/>
            <person name="Boedeker C."/>
            <person name="Pinto D."/>
            <person name="Vollmers J."/>
            <person name="Rivas-Marin E."/>
            <person name="Kohn T."/>
            <person name="Peeters S.H."/>
            <person name="Heuer A."/>
            <person name="Rast P."/>
            <person name="Oberbeckmann S."/>
            <person name="Bunk B."/>
            <person name="Jeske O."/>
            <person name="Meyerdierks A."/>
            <person name="Storesund J.E."/>
            <person name="Kallscheuer N."/>
            <person name="Luecker S."/>
            <person name="Lage O.M."/>
            <person name="Pohl T."/>
            <person name="Merkel B.J."/>
            <person name="Hornburger P."/>
            <person name="Mueller R.-W."/>
            <person name="Bruemmer F."/>
            <person name="Labrenz M."/>
            <person name="Spormann A.M."/>
            <person name="Op Den Camp H."/>
            <person name="Overmann J."/>
            <person name="Amann R."/>
            <person name="Jetten M.S.M."/>
            <person name="Mascher T."/>
            <person name="Medema M.H."/>
            <person name="Devos D.P."/>
            <person name="Kaster A.-K."/>
            <person name="Ovreas L."/>
            <person name="Rohde M."/>
            <person name="Galperin M.Y."/>
            <person name="Jogler C."/>
        </authorList>
    </citation>
    <scope>NUCLEOTIDE SEQUENCE [LARGE SCALE GENOMIC DNA]</scope>
    <source>
        <strain evidence="5 6">Pla52n</strain>
    </source>
</reference>
<keyword evidence="6" id="KW-1185">Reference proteome</keyword>
<comment type="caution">
    <text evidence="5">The sequence shown here is derived from an EMBL/GenBank/DDBJ whole genome shotgun (WGS) entry which is preliminary data.</text>
</comment>
<dbReference type="CDD" id="cd02517">
    <property type="entry name" value="CMP-KDO-Synthetase"/>
    <property type="match status" value="1"/>
</dbReference>
<evidence type="ECO:0000313" key="5">
    <source>
        <dbReference type="EMBL" id="TWU04393.1"/>
    </source>
</evidence>
<evidence type="ECO:0000256" key="3">
    <source>
        <dbReference type="ARBA" id="ARBA00022985"/>
    </source>
</evidence>
<dbReference type="GO" id="GO:0008690">
    <property type="term" value="F:3-deoxy-manno-octulosonate cytidylyltransferase activity"/>
    <property type="evidence" value="ECO:0007669"/>
    <property type="project" value="UniProtKB-EC"/>
</dbReference>
<dbReference type="GO" id="GO:0005829">
    <property type="term" value="C:cytosol"/>
    <property type="evidence" value="ECO:0007669"/>
    <property type="project" value="TreeGrafter"/>
</dbReference>
<keyword evidence="1 5" id="KW-0808">Transferase</keyword>
<evidence type="ECO:0000313" key="6">
    <source>
        <dbReference type="Proteomes" id="UP000320176"/>
    </source>
</evidence>
<dbReference type="InterPro" id="IPR004528">
    <property type="entry name" value="KdsB"/>
</dbReference>
<protein>
    <submittedName>
        <fullName evidence="5">3-deoxy-manno-octulosonate cytidylyltransferase</fullName>
        <ecNumber evidence="5">2.7.7.38</ecNumber>
    </submittedName>
</protein>
<keyword evidence="3" id="KW-0448">Lipopolysaccharide biosynthesis</keyword>
<dbReference type="OrthoDB" id="9815559at2"/>
<dbReference type="Gene3D" id="3.90.550.10">
    <property type="entry name" value="Spore Coat Polysaccharide Biosynthesis Protein SpsA, Chain A"/>
    <property type="match status" value="1"/>
</dbReference>
<keyword evidence="2 5" id="KW-0548">Nucleotidyltransferase</keyword>
<dbReference type="Proteomes" id="UP000320176">
    <property type="component" value="Unassembled WGS sequence"/>
</dbReference>
<dbReference type="EMBL" id="SJPN01000003">
    <property type="protein sequence ID" value="TWU04393.1"/>
    <property type="molecule type" value="Genomic_DNA"/>
</dbReference>
<dbReference type="SUPFAM" id="SSF53448">
    <property type="entry name" value="Nucleotide-diphospho-sugar transferases"/>
    <property type="match status" value="2"/>
</dbReference>
<dbReference type="PANTHER" id="PTHR42866:SF2">
    <property type="entry name" value="3-DEOXY-MANNO-OCTULOSONATE CYTIDYLYLTRANSFERASE, MITOCHONDRIAL"/>
    <property type="match status" value="1"/>
</dbReference>
<feature type="region of interest" description="Disordered" evidence="4">
    <location>
        <begin position="146"/>
        <end position="188"/>
    </location>
</feature>